<reference evidence="2 3" key="1">
    <citation type="submission" date="2019-10" db="EMBL/GenBank/DDBJ databases">
        <title>Whole genome shotgun sequence of Acrocarpospora macrocephala NBRC 16266.</title>
        <authorList>
            <person name="Ichikawa N."/>
            <person name="Kimura A."/>
            <person name="Kitahashi Y."/>
            <person name="Komaki H."/>
            <person name="Oguchi A."/>
        </authorList>
    </citation>
    <scope>NUCLEOTIDE SEQUENCE [LARGE SCALE GENOMIC DNA]</scope>
    <source>
        <strain evidence="2 3">NBRC 16266</strain>
    </source>
</reference>
<dbReference type="Proteomes" id="UP000331127">
    <property type="component" value="Unassembled WGS sequence"/>
</dbReference>
<dbReference type="AlphaFoldDB" id="A0A5M3WJN2"/>
<evidence type="ECO:0000313" key="2">
    <source>
        <dbReference type="EMBL" id="GES09144.1"/>
    </source>
</evidence>
<protein>
    <submittedName>
        <fullName evidence="2">Uncharacterized protein</fullName>
    </submittedName>
</protein>
<sequence>MTGQPKLRELPDQRDLPNPRTDDNLLNLRKYRWPRHLIDKSAGPLKAAARSLTLRVYAMRESCRSEPELTICTICTTCTTCTTCESLSLGA</sequence>
<feature type="region of interest" description="Disordered" evidence="1">
    <location>
        <begin position="1"/>
        <end position="24"/>
    </location>
</feature>
<proteinExistence type="predicted"/>
<gene>
    <name evidence="2" type="ORF">Amac_027400</name>
</gene>
<dbReference type="EMBL" id="BLAE01000013">
    <property type="protein sequence ID" value="GES09144.1"/>
    <property type="molecule type" value="Genomic_DNA"/>
</dbReference>
<comment type="caution">
    <text evidence="2">The sequence shown here is derived from an EMBL/GenBank/DDBJ whole genome shotgun (WGS) entry which is preliminary data.</text>
</comment>
<name>A0A5M3WJN2_9ACTN</name>
<keyword evidence="3" id="KW-1185">Reference proteome</keyword>
<evidence type="ECO:0000256" key="1">
    <source>
        <dbReference type="SAM" id="MobiDB-lite"/>
    </source>
</evidence>
<accession>A0A5M3WJN2</accession>
<evidence type="ECO:0000313" key="3">
    <source>
        <dbReference type="Proteomes" id="UP000331127"/>
    </source>
</evidence>
<feature type="compositionally biased region" description="Basic and acidic residues" evidence="1">
    <location>
        <begin position="1"/>
        <end position="23"/>
    </location>
</feature>
<organism evidence="2 3">
    <name type="scientific">Acrocarpospora macrocephala</name>
    <dbReference type="NCBI Taxonomy" id="150177"/>
    <lineage>
        <taxon>Bacteria</taxon>
        <taxon>Bacillati</taxon>
        <taxon>Actinomycetota</taxon>
        <taxon>Actinomycetes</taxon>
        <taxon>Streptosporangiales</taxon>
        <taxon>Streptosporangiaceae</taxon>
        <taxon>Acrocarpospora</taxon>
    </lineage>
</organism>